<reference evidence="6" key="1">
    <citation type="submission" date="2017-02" db="UniProtKB">
        <authorList>
            <consortium name="WormBaseParasite"/>
        </authorList>
    </citation>
    <scope>IDENTIFICATION</scope>
</reference>
<dbReference type="STRING" id="318479.A0A0N4UBD6"/>
<dbReference type="Proteomes" id="UP000038040">
    <property type="component" value="Unplaced"/>
</dbReference>
<dbReference type="WBParaSite" id="DME_0000451001-mRNA-1">
    <property type="protein sequence ID" value="DME_0000451001-mRNA-1"/>
    <property type="gene ID" value="DME_0000451001"/>
</dbReference>
<dbReference type="AlphaFoldDB" id="A0A0N4UBD6"/>
<keyword evidence="5" id="KW-1185">Reference proteome</keyword>
<protein>
    <submittedName>
        <fullName evidence="6">C2H2-type domain-containing protein</fullName>
    </submittedName>
</protein>
<gene>
    <name evidence="3" type="ORF">DME_LOCUS8393</name>
</gene>
<evidence type="ECO:0000259" key="2">
    <source>
        <dbReference type="Pfam" id="PF00096"/>
    </source>
</evidence>
<evidence type="ECO:0000313" key="6">
    <source>
        <dbReference type="WBParaSite" id="DME_0000451001-mRNA-1"/>
    </source>
</evidence>
<reference evidence="3 5" key="2">
    <citation type="submission" date="2018-11" db="EMBL/GenBank/DDBJ databases">
        <authorList>
            <consortium name="Pathogen Informatics"/>
        </authorList>
    </citation>
    <scope>NUCLEOTIDE SEQUENCE [LARGE SCALE GENOMIC DNA]</scope>
</reference>
<name>A0A0N4UBD6_DRAME</name>
<dbReference type="OrthoDB" id="8922241at2759"/>
<organism evidence="4 6">
    <name type="scientific">Dracunculus medinensis</name>
    <name type="common">Guinea worm</name>
    <dbReference type="NCBI Taxonomy" id="318479"/>
    <lineage>
        <taxon>Eukaryota</taxon>
        <taxon>Metazoa</taxon>
        <taxon>Ecdysozoa</taxon>
        <taxon>Nematoda</taxon>
        <taxon>Chromadorea</taxon>
        <taxon>Rhabditida</taxon>
        <taxon>Spirurina</taxon>
        <taxon>Dracunculoidea</taxon>
        <taxon>Dracunculidae</taxon>
        <taxon>Dracunculus</taxon>
    </lineage>
</organism>
<dbReference type="Pfam" id="PF00096">
    <property type="entry name" value="zf-C2H2"/>
    <property type="match status" value="1"/>
</dbReference>
<evidence type="ECO:0000313" key="5">
    <source>
        <dbReference type="Proteomes" id="UP000274756"/>
    </source>
</evidence>
<evidence type="ECO:0000256" key="1">
    <source>
        <dbReference type="SAM" id="Phobius"/>
    </source>
</evidence>
<feature type="domain" description="C2H2-type" evidence="2">
    <location>
        <begin position="116"/>
        <end position="137"/>
    </location>
</feature>
<dbReference type="SUPFAM" id="SSF57667">
    <property type="entry name" value="beta-beta-alpha zinc fingers"/>
    <property type="match status" value="1"/>
</dbReference>
<keyword evidence="1" id="KW-0812">Transmembrane</keyword>
<dbReference type="InterPro" id="IPR036236">
    <property type="entry name" value="Znf_C2H2_sf"/>
</dbReference>
<feature type="transmembrane region" description="Helical" evidence="1">
    <location>
        <begin position="34"/>
        <end position="56"/>
    </location>
</feature>
<keyword evidence="1" id="KW-0472">Membrane</keyword>
<keyword evidence="1" id="KW-1133">Transmembrane helix</keyword>
<proteinExistence type="predicted"/>
<dbReference type="Proteomes" id="UP000274756">
    <property type="component" value="Unassembled WGS sequence"/>
</dbReference>
<dbReference type="InterPro" id="IPR013087">
    <property type="entry name" value="Znf_C2H2_type"/>
</dbReference>
<evidence type="ECO:0000313" key="4">
    <source>
        <dbReference type="Proteomes" id="UP000038040"/>
    </source>
</evidence>
<evidence type="ECO:0000313" key="3">
    <source>
        <dbReference type="EMBL" id="VDN58420.1"/>
    </source>
</evidence>
<sequence length="178" mass="20693">MCGKSYKYEYNLFYHWRRTCRELFELLSAEERKVYSFFLFIFIINFIYFFGGLNLCRPWMLILSKLYGCISSYSLAGRGNTCNLCGIVILASHIARHKAVHRGEAGVDERSVSGGFFCDLCGLMFRQHFNLLKHWRTGCPEIQACLPDNQEISMDDNDLKQMVSILMKRCNDGMVHIN</sequence>
<dbReference type="EMBL" id="UYYG01001168">
    <property type="protein sequence ID" value="VDN58420.1"/>
    <property type="molecule type" value="Genomic_DNA"/>
</dbReference>
<accession>A0A0N4UBD6</accession>